<dbReference type="AlphaFoldDB" id="A0A6S7AMN4"/>
<accession>A0A6S7AMN4</accession>
<proteinExistence type="predicted"/>
<evidence type="ECO:0000313" key="2">
    <source>
        <dbReference type="EMBL" id="CAB3738837.1"/>
    </source>
</evidence>
<organism evidence="2 3">
    <name type="scientific">Achromobacter animicus</name>
    <dbReference type="NCBI Taxonomy" id="1389935"/>
    <lineage>
        <taxon>Bacteria</taxon>
        <taxon>Pseudomonadati</taxon>
        <taxon>Pseudomonadota</taxon>
        <taxon>Betaproteobacteria</taxon>
        <taxon>Burkholderiales</taxon>
        <taxon>Alcaligenaceae</taxon>
        <taxon>Achromobacter</taxon>
    </lineage>
</organism>
<feature type="region of interest" description="Disordered" evidence="1">
    <location>
        <begin position="313"/>
        <end position="342"/>
    </location>
</feature>
<evidence type="ECO:0008006" key="4">
    <source>
        <dbReference type="Google" id="ProtNLM"/>
    </source>
</evidence>
<keyword evidence="3" id="KW-1185">Reference proteome</keyword>
<dbReference type="Proteomes" id="UP000494214">
    <property type="component" value="Unassembled WGS sequence"/>
</dbReference>
<dbReference type="EMBL" id="CADIJM010000035">
    <property type="protein sequence ID" value="CAB3738837.1"/>
    <property type="molecule type" value="Genomic_DNA"/>
</dbReference>
<evidence type="ECO:0000256" key="1">
    <source>
        <dbReference type="SAM" id="MobiDB-lite"/>
    </source>
</evidence>
<evidence type="ECO:0000313" key="3">
    <source>
        <dbReference type="Proteomes" id="UP000494214"/>
    </source>
</evidence>
<reference evidence="2 3" key="1">
    <citation type="submission" date="2020-04" db="EMBL/GenBank/DDBJ databases">
        <authorList>
            <person name="De Canck E."/>
        </authorList>
    </citation>
    <scope>NUCLEOTIDE SEQUENCE [LARGE SCALE GENOMIC DNA]</scope>
    <source>
        <strain evidence="2 3">LMG 26690</strain>
    </source>
</reference>
<gene>
    <name evidence="2" type="ORF">LMG26690_05513</name>
</gene>
<name>A0A6S7AMN4_9BURK</name>
<protein>
    <recommendedName>
        <fullName evidence="4">NAD-specific glutamate dehydrogenase</fullName>
    </recommendedName>
</protein>
<feature type="compositionally biased region" description="Basic and acidic residues" evidence="1">
    <location>
        <begin position="315"/>
        <end position="326"/>
    </location>
</feature>
<sequence>MLLRQLACRHFDDFACIDLEYGHRFGQALRLILQRACRGGGLFDQRRVLLRHFVHLRDGAVDLVNAAGLLVGGRRDLAHDVCHAFDRGDDLLHRRAGAFDLLRTGAHLGYRILDQTLDLLGGLGAALRQRAHFARHHRKALALLARTRGFHRGVQRQDVGLECDAVDHRHDFRDLARAGRNAFHGADHFRHGRTATLSDVRRAGRQLVGLARVVRVLLHGRGQLLHRRGGLFQRGGLLFGAAGQVRVARRDFTRTDVDFIHAAAHRGHGARQAFLHALDGRHQGADFVGGVDVHAYGQVACGDLVEAFAHNAQRTQHDAIHEQERAQRHHQNQHGQTDVDEGHRRGLCARRLHHLFAEIVDVGGKVRELLEEQAAGGARLRILERQVGRGVALVQGGHHAFQGVGKASESGQQVAFGLPADLGRLRNRLEGLHLLLGVRDQLLDDAGVFGGAARVACGALGSGDVGAHSGAQHLRVRVLDQIALLDAQGIQGVDRPGIGLHAVPTQDNGNERGQGDCQLGQHQAGAHLQIAKHLRSSGNRAGGALLAVST</sequence>